<keyword evidence="8" id="KW-1185">Reference proteome</keyword>
<dbReference type="GO" id="GO:0005324">
    <property type="term" value="F:long-chain fatty acid transmembrane transporter activity"/>
    <property type="evidence" value="ECO:0007669"/>
    <property type="project" value="TreeGrafter"/>
</dbReference>
<dbReference type="Gene3D" id="3.40.50.12780">
    <property type="entry name" value="N-terminal domain of ligase-like"/>
    <property type="match status" value="1"/>
</dbReference>
<dbReference type="Pfam" id="PF13193">
    <property type="entry name" value="AMP-binding_C"/>
    <property type="match status" value="1"/>
</dbReference>
<dbReference type="Pfam" id="PF00501">
    <property type="entry name" value="AMP-binding"/>
    <property type="match status" value="1"/>
</dbReference>
<evidence type="ECO:0000256" key="1">
    <source>
        <dbReference type="ARBA" id="ARBA00006432"/>
    </source>
</evidence>
<keyword evidence="4" id="KW-0067">ATP-binding</keyword>
<protein>
    <submittedName>
        <fullName evidence="7">Long-chain-fatty-acid-CoA ligase FadD17</fullName>
        <ecNumber evidence="7">6.2.1.3</ecNumber>
    </submittedName>
</protein>
<dbReference type="EC" id="6.2.1.3" evidence="7"/>
<dbReference type="RefSeq" id="WP_087106267.1">
    <property type="nucleotide sequence ID" value="NZ_CBCSCN010000004.1"/>
</dbReference>
<comment type="similarity">
    <text evidence="1">Belongs to the ATP-dependent AMP-binding enzyme family.</text>
</comment>
<dbReference type="PANTHER" id="PTHR43107">
    <property type="entry name" value="LONG-CHAIN FATTY ACID TRANSPORT PROTEIN"/>
    <property type="match status" value="1"/>
</dbReference>
<dbReference type="InterPro" id="IPR020845">
    <property type="entry name" value="AMP-binding_CS"/>
</dbReference>
<dbReference type="EMBL" id="FWPT01000001">
    <property type="protein sequence ID" value="SMA33885.1"/>
    <property type="molecule type" value="Genomic_DNA"/>
</dbReference>
<evidence type="ECO:0000256" key="4">
    <source>
        <dbReference type="ARBA" id="ARBA00022840"/>
    </source>
</evidence>
<dbReference type="GO" id="GO:0005886">
    <property type="term" value="C:plasma membrane"/>
    <property type="evidence" value="ECO:0007669"/>
    <property type="project" value="TreeGrafter"/>
</dbReference>
<keyword evidence="3" id="KW-0547">Nucleotide-binding</keyword>
<evidence type="ECO:0000313" key="8">
    <source>
        <dbReference type="Proteomes" id="UP000196573"/>
    </source>
</evidence>
<dbReference type="OrthoDB" id="9803968at2"/>
<dbReference type="GO" id="GO:0005524">
    <property type="term" value="F:ATP binding"/>
    <property type="evidence" value="ECO:0007669"/>
    <property type="project" value="UniProtKB-KW"/>
</dbReference>
<dbReference type="Proteomes" id="UP000196573">
    <property type="component" value="Unassembled WGS sequence"/>
</dbReference>
<feature type="domain" description="AMP-dependent synthetase/ligase" evidence="5">
    <location>
        <begin position="58"/>
        <end position="403"/>
    </location>
</feature>
<sequence length="616" mass="68963">MTKTTITSVEHRPPRLVNLWNIIRSQPAIVPNIPKIAKGLYNLLSVKPSQKKSIGRLLEQQAQRYPDSPFLVDDTQQLSYHQANSTVNRLAHLLQQQGVGSGDVVALFLENRCELMLASLAALKLGAVATMLNTSQRQDVLLHSINITNPKLVVVGEELVSALEPIRNKLPEQLGDNLWYIPDNSRQPTPTGYRDLFKHAETQPDNNLAATREVCLHQPAFYVFTSGTTGMPKASIMSHYRWFKAMGGIGMASMYIRKDDVFYCALPLYHNNALSLTLSAVLGNGAQMVIARKFSATRFWDDIRKHKVTAFCYIGELCRYLYNQPAQPDDANNSLRVILGNGLRPDIWMPFKERFGIPHINEFYGASEVNLVFTNALNLDCTAGCCPLPHAIVKWDVETDKPVLDKRGRMQKVSTGETGLLLAKVTDKSPFDGYTSNDATEGKLLRNVFKNGDSYINTGDLVIKQGFMHIAFADRLGDTFRWKGENVATAEVESIINRYPGIEQAVVYGVDVPGADGKAGMAALTLDCTIAELSLQDLTSYLRNELPVYAVPLFIRIREQQKMTSTFKYQKVELKKESFDVDAVKEPILTLLPEEARYQPLTHDLLTQINSQQIRL</sequence>
<gene>
    <name evidence="7" type="ORF">EHSB41UT_00339</name>
</gene>
<keyword evidence="2 7" id="KW-0436">Ligase</keyword>
<dbReference type="PANTHER" id="PTHR43107:SF15">
    <property type="entry name" value="FATTY ACID TRANSPORT PROTEIN 3, ISOFORM A"/>
    <property type="match status" value="1"/>
</dbReference>
<dbReference type="SUPFAM" id="SSF56801">
    <property type="entry name" value="Acetyl-CoA synthetase-like"/>
    <property type="match status" value="1"/>
</dbReference>
<dbReference type="AlphaFoldDB" id="A0A1X7AEB4"/>
<dbReference type="GO" id="GO:0004467">
    <property type="term" value="F:long-chain fatty acid-CoA ligase activity"/>
    <property type="evidence" value="ECO:0007669"/>
    <property type="project" value="UniProtKB-EC"/>
</dbReference>
<dbReference type="GO" id="GO:0044539">
    <property type="term" value="P:long-chain fatty acid import into cell"/>
    <property type="evidence" value="ECO:0007669"/>
    <property type="project" value="TreeGrafter"/>
</dbReference>
<dbReference type="InterPro" id="IPR000873">
    <property type="entry name" value="AMP-dep_synth/lig_dom"/>
</dbReference>
<dbReference type="FunFam" id="3.30.300.30:FF:000002">
    <property type="entry name" value="Long-chain fatty acid transport protein 1"/>
    <property type="match status" value="1"/>
</dbReference>
<dbReference type="NCBIfam" id="NF006134">
    <property type="entry name" value="PRK08279.1"/>
    <property type="match status" value="1"/>
</dbReference>
<evidence type="ECO:0000256" key="3">
    <source>
        <dbReference type="ARBA" id="ARBA00022741"/>
    </source>
</evidence>
<dbReference type="InterPro" id="IPR042099">
    <property type="entry name" value="ANL_N_sf"/>
</dbReference>
<evidence type="ECO:0000256" key="2">
    <source>
        <dbReference type="ARBA" id="ARBA00022598"/>
    </source>
</evidence>
<evidence type="ECO:0000259" key="6">
    <source>
        <dbReference type="Pfam" id="PF13193"/>
    </source>
</evidence>
<dbReference type="InterPro" id="IPR025110">
    <property type="entry name" value="AMP-bd_C"/>
</dbReference>
<organism evidence="7 8">
    <name type="scientific">Parendozoicomonas haliclonae</name>
    <dbReference type="NCBI Taxonomy" id="1960125"/>
    <lineage>
        <taxon>Bacteria</taxon>
        <taxon>Pseudomonadati</taxon>
        <taxon>Pseudomonadota</taxon>
        <taxon>Gammaproteobacteria</taxon>
        <taxon>Oceanospirillales</taxon>
        <taxon>Endozoicomonadaceae</taxon>
        <taxon>Parendozoicomonas</taxon>
    </lineage>
</organism>
<name>A0A1X7AEB4_9GAMM</name>
<evidence type="ECO:0000313" key="7">
    <source>
        <dbReference type="EMBL" id="SMA33885.1"/>
    </source>
</evidence>
<proteinExistence type="inferred from homology"/>
<accession>A0A1X7AEB4</accession>
<feature type="domain" description="AMP-binding enzyme C-terminal" evidence="6">
    <location>
        <begin position="491"/>
        <end position="568"/>
    </location>
</feature>
<evidence type="ECO:0000259" key="5">
    <source>
        <dbReference type="Pfam" id="PF00501"/>
    </source>
</evidence>
<reference evidence="7 8" key="1">
    <citation type="submission" date="2017-03" db="EMBL/GenBank/DDBJ databases">
        <authorList>
            <person name="Afonso C.L."/>
            <person name="Miller P.J."/>
            <person name="Scott M.A."/>
            <person name="Spackman E."/>
            <person name="Goraichik I."/>
            <person name="Dimitrov K.M."/>
            <person name="Suarez D.L."/>
            <person name="Swayne D.E."/>
        </authorList>
    </citation>
    <scope>NUCLEOTIDE SEQUENCE [LARGE SCALE GENOMIC DNA]</scope>
    <source>
        <strain evidence="7">SB41UT1</strain>
    </source>
</reference>
<dbReference type="PROSITE" id="PS00455">
    <property type="entry name" value="AMP_BINDING"/>
    <property type="match status" value="1"/>
</dbReference>
<dbReference type="InterPro" id="IPR045851">
    <property type="entry name" value="AMP-bd_C_sf"/>
</dbReference>
<dbReference type="Gene3D" id="3.30.300.30">
    <property type="match status" value="1"/>
</dbReference>